<dbReference type="RefSeq" id="WP_174496288.1">
    <property type="nucleotide sequence ID" value="NZ_CADDWK010000007.1"/>
</dbReference>
<feature type="transmembrane region" description="Helical" evidence="1">
    <location>
        <begin position="78"/>
        <end position="100"/>
    </location>
</feature>
<comment type="caution">
    <text evidence="2">The sequence shown here is derived from an EMBL/GenBank/DDBJ whole genome shotgun (WGS) entry which is preliminary data.</text>
</comment>
<reference evidence="2 3" key="1">
    <citation type="submission" date="2020-08" db="EMBL/GenBank/DDBJ databases">
        <title>Genomic Encyclopedia of Type Strains, Phase IV (KMG-IV): sequencing the most valuable type-strain genomes for metagenomic binning, comparative biology and taxonomic classification.</title>
        <authorList>
            <person name="Goeker M."/>
        </authorList>
    </citation>
    <scope>NUCLEOTIDE SEQUENCE [LARGE SCALE GENOMIC DNA]</scope>
    <source>
        <strain evidence="2 3">DSM 19612</strain>
    </source>
</reference>
<dbReference type="Proteomes" id="UP000581688">
    <property type="component" value="Unassembled WGS sequence"/>
</dbReference>
<gene>
    <name evidence="2" type="ORF">HNQ94_000083</name>
</gene>
<keyword evidence="1" id="KW-0812">Transmembrane</keyword>
<name>A0A841Q176_9BACI</name>
<feature type="transmembrane region" description="Helical" evidence="1">
    <location>
        <begin position="36"/>
        <end position="58"/>
    </location>
</feature>
<proteinExistence type="predicted"/>
<accession>A0A841Q176</accession>
<organism evidence="2 3">
    <name type="scientific">Salirhabdus euzebyi</name>
    <dbReference type="NCBI Taxonomy" id="394506"/>
    <lineage>
        <taxon>Bacteria</taxon>
        <taxon>Bacillati</taxon>
        <taxon>Bacillota</taxon>
        <taxon>Bacilli</taxon>
        <taxon>Bacillales</taxon>
        <taxon>Bacillaceae</taxon>
        <taxon>Salirhabdus</taxon>
    </lineage>
</organism>
<dbReference type="EMBL" id="JACHGH010000001">
    <property type="protein sequence ID" value="MBB6451662.1"/>
    <property type="molecule type" value="Genomic_DNA"/>
</dbReference>
<keyword evidence="1" id="KW-0472">Membrane</keyword>
<keyword evidence="1" id="KW-1133">Transmembrane helix</keyword>
<dbReference type="AlphaFoldDB" id="A0A841Q176"/>
<evidence type="ECO:0000313" key="2">
    <source>
        <dbReference type="EMBL" id="MBB6451662.1"/>
    </source>
</evidence>
<feature type="transmembrane region" description="Helical" evidence="1">
    <location>
        <begin position="6"/>
        <end position="24"/>
    </location>
</feature>
<evidence type="ECO:0000256" key="1">
    <source>
        <dbReference type="SAM" id="Phobius"/>
    </source>
</evidence>
<protein>
    <submittedName>
        <fullName evidence="2">Cytochrome c oxidase subunit 4</fullName>
    </submittedName>
</protein>
<evidence type="ECO:0000313" key="3">
    <source>
        <dbReference type="Proteomes" id="UP000581688"/>
    </source>
</evidence>
<sequence>MFDVVWLNIGSLALGLIAWILPVINLISGNKQENKIWITLLFISLSACASSIFFQIFYHYHLVKIEDWSALMDTIGSVTFVSAVLLIVTIILNVITLVVYHRKAVR</sequence>
<keyword evidence="3" id="KW-1185">Reference proteome</keyword>